<dbReference type="STRING" id="910347.SAMN05421773_11269"/>
<sequence>MNDHGDDHPAPPGHAAPCTHGGELSTDQEGNKICAECRALIYPAHAVRAARQSGGTTSRTEQHTPEVPGVPA</sequence>
<accession>A0A1I1R939</accession>
<evidence type="ECO:0000256" key="1">
    <source>
        <dbReference type="SAM" id="MobiDB-lite"/>
    </source>
</evidence>
<dbReference type="EMBL" id="FOLM01000012">
    <property type="protein sequence ID" value="SFD26850.1"/>
    <property type="molecule type" value="Genomic_DNA"/>
</dbReference>
<keyword evidence="3" id="KW-1185">Reference proteome</keyword>
<proteinExistence type="predicted"/>
<dbReference type="Proteomes" id="UP000199207">
    <property type="component" value="Unassembled WGS sequence"/>
</dbReference>
<name>A0A1I1R939_9ACTN</name>
<feature type="region of interest" description="Disordered" evidence="1">
    <location>
        <begin position="48"/>
        <end position="72"/>
    </location>
</feature>
<dbReference type="AlphaFoldDB" id="A0A1I1R939"/>
<feature type="region of interest" description="Disordered" evidence="1">
    <location>
        <begin position="1"/>
        <end position="28"/>
    </location>
</feature>
<organism evidence="2 3">
    <name type="scientific">Streptomyces aidingensis</name>
    <dbReference type="NCBI Taxonomy" id="910347"/>
    <lineage>
        <taxon>Bacteria</taxon>
        <taxon>Bacillati</taxon>
        <taxon>Actinomycetota</taxon>
        <taxon>Actinomycetes</taxon>
        <taxon>Kitasatosporales</taxon>
        <taxon>Streptomycetaceae</taxon>
        <taxon>Streptomyces</taxon>
    </lineage>
</organism>
<gene>
    <name evidence="2" type="ORF">SAMN05421773_11269</name>
</gene>
<feature type="compositionally biased region" description="Low complexity" evidence="1">
    <location>
        <begin position="13"/>
        <end position="22"/>
    </location>
</feature>
<evidence type="ECO:0000313" key="2">
    <source>
        <dbReference type="EMBL" id="SFD26850.1"/>
    </source>
</evidence>
<reference evidence="2 3" key="1">
    <citation type="submission" date="2016-10" db="EMBL/GenBank/DDBJ databases">
        <authorList>
            <person name="de Groot N.N."/>
        </authorList>
    </citation>
    <scope>NUCLEOTIDE SEQUENCE [LARGE SCALE GENOMIC DNA]</scope>
    <source>
        <strain evidence="2 3">CGMCC 4.5739</strain>
    </source>
</reference>
<protein>
    <submittedName>
        <fullName evidence="2">Uncharacterized protein</fullName>
    </submittedName>
</protein>
<dbReference type="RefSeq" id="WP_093840363.1">
    <property type="nucleotide sequence ID" value="NZ_FOLM01000012.1"/>
</dbReference>
<evidence type="ECO:0000313" key="3">
    <source>
        <dbReference type="Proteomes" id="UP000199207"/>
    </source>
</evidence>